<accession>A0A1G2KNS9</accession>
<comment type="caution">
    <text evidence="2">The sequence shown here is derived from an EMBL/GenBank/DDBJ whole genome shotgun (WGS) entry which is preliminary data.</text>
</comment>
<evidence type="ECO:0000313" key="3">
    <source>
        <dbReference type="Proteomes" id="UP000179023"/>
    </source>
</evidence>
<keyword evidence="1" id="KW-1133">Transmembrane helix</keyword>
<feature type="transmembrane region" description="Helical" evidence="1">
    <location>
        <begin position="37"/>
        <end position="55"/>
    </location>
</feature>
<keyword evidence="1" id="KW-0472">Membrane</keyword>
<feature type="transmembrane region" description="Helical" evidence="1">
    <location>
        <begin position="62"/>
        <end position="82"/>
    </location>
</feature>
<evidence type="ECO:0000313" key="2">
    <source>
        <dbReference type="EMBL" id="OHA00272.1"/>
    </source>
</evidence>
<gene>
    <name evidence="2" type="ORF">A3C07_00685</name>
</gene>
<name>A0A1G2KNS9_9BACT</name>
<dbReference type="Pfam" id="PF04020">
    <property type="entry name" value="Phage_holin_4_2"/>
    <property type="match status" value="1"/>
</dbReference>
<organism evidence="2 3">
    <name type="scientific">Candidatus Sungbacteria bacterium RIFCSPHIGHO2_02_FULL_47_11</name>
    <dbReference type="NCBI Taxonomy" id="1802270"/>
    <lineage>
        <taxon>Bacteria</taxon>
        <taxon>Candidatus Sungiibacteriota</taxon>
    </lineage>
</organism>
<dbReference type="InterPro" id="IPR007165">
    <property type="entry name" value="Phage_holin_4_2"/>
</dbReference>
<feature type="transmembrane region" description="Helical" evidence="1">
    <location>
        <begin position="7"/>
        <end position="25"/>
    </location>
</feature>
<dbReference type="EMBL" id="MHQI01000021">
    <property type="protein sequence ID" value="OHA00272.1"/>
    <property type="molecule type" value="Genomic_DNA"/>
</dbReference>
<dbReference type="Proteomes" id="UP000179023">
    <property type="component" value="Unassembled WGS sequence"/>
</dbReference>
<keyword evidence="1" id="KW-0812">Transmembrane</keyword>
<reference evidence="2 3" key="1">
    <citation type="journal article" date="2016" name="Nat. Commun.">
        <title>Thousands of microbial genomes shed light on interconnected biogeochemical processes in an aquifer system.</title>
        <authorList>
            <person name="Anantharaman K."/>
            <person name="Brown C.T."/>
            <person name="Hug L.A."/>
            <person name="Sharon I."/>
            <person name="Castelle C.J."/>
            <person name="Probst A.J."/>
            <person name="Thomas B.C."/>
            <person name="Singh A."/>
            <person name="Wilkins M.J."/>
            <person name="Karaoz U."/>
            <person name="Brodie E.L."/>
            <person name="Williams K.H."/>
            <person name="Hubbard S.S."/>
            <person name="Banfield J.F."/>
        </authorList>
    </citation>
    <scope>NUCLEOTIDE SEQUENCE [LARGE SCALE GENOMIC DNA]</scope>
</reference>
<evidence type="ECO:0008006" key="4">
    <source>
        <dbReference type="Google" id="ProtNLM"/>
    </source>
</evidence>
<dbReference type="AlphaFoldDB" id="A0A1G2KNS9"/>
<dbReference type="PANTHER" id="PTHR37309:SF1">
    <property type="entry name" value="SLR0284 PROTEIN"/>
    <property type="match status" value="1"/>
</dbReference>
<protein>
    <recommendedName>
        <fullName evidence="4">Phage holin family protein</fullName>
    </recommendedName>
</protein>
<sequence>MGFIYKFIAKIALNGVTLYAIQLYFPGFVLTGGLEPLVIGAFVLAFLNTFVRPVLRLVATPFIWLTFGLFHIVIHVILLWFADKLLTQLTITDIPTLFWTSLILALVNIFF</sequence>
<proteinExistence type="predicted"/>
<evidence type="ECO:0000256" key="1">
    <source>
        <dbReference type="SAM" id="Phobius"/>
    </source>
</evidence>
<dbReference type="PANTHER" id="PTHR37309">
    <property type="entry name" value="SLR0284 PROTEIN"/>
    <property type="match status" value="1"/>
</dbReference>
<feature type="transmembrane region" description="Helical" evidence="1">
    <location>
        <begin position="94"/>
        <end position="110"/>
    </location>
</feature>
<dbReference type="STRING" id="1802270.A3C07_00685"/>